<dbReference type="SUPFAM" id="SSF51338">
    <property type="entry name" value="Composite domain of metallo-dependent hydrolases"/>
    <property type="match status" value="1"/>
</dbReference>
<evidence type="ECO:0000313" key="2">
    <source>
        <dbReference type="Proteomes" id="UP000005940"/>
    </source>
</evidence>
<dbReference type="InterPro" id="IPR011059">
    <property type="entry name" value="Metal-dep_hydrolase_composite"/>
</dbReference>
<protein>
    <submittedName>
        <fullName evidence="1">Amidohydrolase</fullName>
    </submittedName>
</protein>
<dbReference type="Gene3D" id="2.30.40.10">
    <property type="entry name" value="Urease, subunit C, domain 1"/>
    <property type="match status" value="1"/>
</dbReference>
<organism evidence="1 2">
    <name type="scientific">Streptomyces tsukubensis (strain DSM 42081 / NBRC 108919 / NRRL 18488 / 9993)</name>
    <dbReference type="NCBI Taxonomy" id="1114943"/>
    <lineage>
        <taxon>Bacteria</taxon>
        <taxon>Bacillati</taxon>
        <taxon>Actinomycetota</taxon>
        <taxon>Actinomycetes</taxon>
        <taxon>Kitasatosporales</taxon>
        <taxon>Streptomycetaceae</taxon>
        <taxon>Streptomyces</taxon>
    </lineage>
</organism>
<dbReference type="Gene3D" id="2.40.128.290">
    <property type="entry name" value="Uncharacterised protein Atu4866, PF11512"/>
    <property type="match status" value="1"/>
</dbReference>
<dbReference type="EMBL" id="CP029159">
    <property type="protein sequence ID" value="QKM66187.1"/>
    <property type="molecule type" value="Genomic_DNA"/>
</dbReference>
<dbReference type="Pfam" id="PF11512">
    <property type="entry name" value="Atu4866"/>
    <property type="match status" value="1"/>
</dbReference>
<dbReference type="GO" id="GO:0016810">
    <property type="term" value="F:hydrolase activity, acting on carbon-nitrogen (but not peptide) bonds"/>
    <property type="evidence" value="ECO:0007669"/>
    <property type="project" value="InterPro"/>
</dbReference>
<dbReference type="Proteomes" id="UP000005940">
    <property type="component" value="Chromosome"/>
</dbReference>
<gene>
    <name evidence="1" type="ORF">STSU_002415</name>
</gene>
<reference evidence="1 2" key="1">
    <citation type="journal article" date="2012" name="J. Bacteriol.">
        <title>Draft genome of Streptomyces tsukubaensis NRRL 18488, the producer of the clinically important immunosuppressant tacrolimus (FK506).</title>
        <authorList>
            <person name="Barreiro C."/>
            <person name="Prieto C."/>
            <person name="Sola-Landa A."/>
            <person name="Solera E."/>
            <person name="Martinez-Castro M."/>
            <person name="Perez-Redondo R."/>
            <person name="Garcia-Estrada C."/>
            <person name="Aparicio J.F."/>
            <person name="Fernandez-Martinez L.T."/>
            <person name="Santos-Aberturas J."/>
            <person name="Salehi-Najafabadi Z."/>
            <person name="Rodriguez-Garcia A."/>
            <person name="Tauch A."/>
            <person name="Martin J.F."/>
        </authorList>
    </citation>
    <scope>NUCLEOTIDE SEQUENCE [LARGE SCALE GENOMIC DNA]</scope>
    <source>
        <strain evidence="2">DSM 42081 / NBRC 108919 / NRRL 18488 / 9993</strain>
    </source>
</reference>
<sequence>MHMTITDTTAAAPADWNAEALAEILANDGERPVLFTNARILSMDPLIGTLTSADLLFVGSLLVGVGPGIITAAADDNAIVVDCTGLTVTPAVVDTIALAGGRAHRSEYVATLTPGNTTDFAVVPDALAADVESAVAVVTTSPEQVRALVAAGRPVLWAGANVPSRVTAPEARIPAAEDLTGSPRMGVWIDRNDFLHQELTADGRYDETRGGLPHAYQGRYWIDGDRIDYLDDLGFWAYGEFRGDELHHAGYVMKLG</sequence>
<name>A0A7G3U742_STRT9</name>
<keyword evidence="2" id="KW-1185">Reference proteome</keyword>
<proteinExistence type="predicted"/>
<dbReference type="InterPro" id="IPR038646">
    <property type="entry name" value="Atu4866-like_sf"/>
</dbReference>
<dbReference type="AlphaFoldDB" id="A0A7G3U742"/>
<evidence type="ECO:0000313" key="1">
    <source>
        <dbReference type="EMBL" id="QKM66187.1"/>
    </source>
</evidence>
<accession>A0A7G3U742</accession>
<dbReference type="InterPro" id="IPR020955">
    <property type="entry name" value="Uncharacterised_Atu4866"/>
</dbReference>